<name>A0ABD2KH80_HETSC</name>
<protein>
    <recommendedName>
        <fullName evidence="1">TRAPPC10/Trs130 N-terminal domain-containing protein</fullName>
    </recommendedName>
</protein>
<evidence type="ECO:0000259" key="1">
    <source>
        <dbReference type="Pfam" id="PF23036"/>
    </source>
</evidence>
<dbReference type="EMBL" id="JBICCN010000026">
    <property type="protein sequence ID" value="KAL3102276.1"/>
    <property type="molecule type" value="Genomic_DNA"/>
</dbReference>
<keyword evidence="3" id="KW-1185">Reference proteome</keyword>
<dbReference type="Proteomes" id="UP001620645">
    <property type="component" value="Unassembled WGS sequence"/>
</dbReference>
<gene>
    <name evidence="2" type="ORF">niasHS_003685</name>
</gene>
<feature type="domain" description="TRAPPC10/Trs130 N-terminal" evidence="1">
    <location>
        <begin position="18"/>
        <end position="267"/>
    </location>
</feature>
<dbReference type="Pfam" id="PF23036">
    <property type="entry name" value="TRAPPC10_1st"/>
    <property type="match status" value="1"/>
</dbReference>
<dbReference type="InterPro" id="IPR056913">
    <property type="entry name" value="TRAPPC10/Trs130_N"/>
</dbReference>
<comment type="caution">
    <text evidence="2">The sequence shown here is derived from an EMBL/GenBank/DDBJ whole genome shotgun (WGS) entry which is preliminary data.</text>
</comment>
<sequence>MKIATSDCQLFAINKREPIRISWHGSEESFTHNKRHILNALGNGILSWKRESKSQSLPFNLRFTPSLVPFNADASICSTPRSSNDTSTNSEFAFVHIFFVNSGNFEEYRLTVRPEISEWFATLNEAKENHWAILFDSSKVSKDKKAKSQLMDKLKSDFSRFQNRIFEFVELANEKSFAAFSVFLQSLLFTSFELRIANLNANALKLKGSLKESSFGIHSVVNEQFRLCRFYWNLGLFEVALSELDALANLLSDSIKTWSVNENAEAWPQWVRQLRLLPLGRHCTLLGVQMYLNTVEEDLPLVKIHAHLLAHQFLLSAQNLHNRLSLASVPSPIVRSLSQPLSPQTKPKIVEKVLAEGDKSELETEQGQKEQQLNTLQLRHNTVTEVLRYARETIRRFEQHMLLLRANQSAVMFHCLLLVWLAELFKFSEHLLGGGKASKLCDVSSAAAHLNFLLLKKCEAIRHLSTALLSGGASSDHFSSKQCLMVLRRWFDATSPNVPSDGTKSLFSLRPNWHLLPFSGPSSSTGELQQRQHLALADESVRLFRAFSQMICEAIDGGEGTKAFEHFAKFALLEAVESFERFGWWRNAFLARHQLTIVSSPSDAHALFRHNLCAFLSHPLNGPYAQSIFGNLVKQFEETAEEKGANFKTILFGCCLAFLSMIDQSENNQIEIGRWHSKISELTRERKAAEETEQKPNAIFMPWPSVWSSLPSVDPNSAPLPLSVVHVRRSPFASAPFVLCSSNRSPFSLIFTLRNSLAIPLNDCRVKARFKPFSVLRSSSVSFSNSFHIASPEEKGGPFSLERLAIKTAKVPLENDDHFFELHQTQPHNVTLGAKCTTEFTLALQKIEVNGYFFLDSFFVSNGEFGVEFVLNYQEEMAKNAKLENLFCYVVGIRPNIQMKSIDSTEKVGGAEFGHSLFVSGIEQRFSVFVSPGTASLTAPSLLKLSLVQSSDGSIEFLNSDGNWTTEAQFLIPPLDAEEKHRILVRMCKGIDRLETYQSEQKNEGQIEEKCELKFEWFAASDCKSPLSDDFLIIRRSFPITFRPIMLLSWRTSFLSDRTLFHVDISRKDCVSSALAVDVLPTFVSLLSLKTDCELLNPSPFKPIVPNSIFRFIWRLPEQPTDKSDAIPHFLQFKYRILSKECEESVAGELKRWDGSEREHSLSHRIDFPLQKIDYELCARFFSEQSQSVLCRVDQPADLVVSLRSLSKTLSEAETLIVSIESDNDSTSAESFWHCVERHKLARVRENGVGQAIFTVVPRQLGFLPFPSIALHRSNSIDHPPSRNSSLLSEKYFGECLSVFYRNLASQIHIIGPLHGISEETASISSANTTESAEPKKKSLKTVAKDRLQKLFE</sequence>
<dbReference type="PANTHER" id="PTHR13251">
    <property type="entry name" value="EPILEPSY HOLOPROSENCEPHALY CANDIDATE 1/TMEM1"/>
    <property type="match status" value="1"/>
</dbReference>
<organism evidence="2 3">
    <name type="scientific">Heterodera schachtii</name>
    <name type="common">Sugarbeet cyst nematode worm</name>
    <name type="synonym">Tylenchus schachtii</name>
    <dbReference type="NCBI Taxonomy" id="97005"/>
    <lineage>
        <taxon>Eukaryota</taxon>
        <taxon>Metazoa</taxon>
        <taxon>Ecdysozoa</taxon>
        <taxon>Nematoda</taxon>
        <taxon>Chromadorea</taxon>
        <taxon>Rhabditida</taxon>
        <taxon>Tylenchina</taxon>
        <taxon>Tylenchomorpha</taxon>
        <taxon>Tylenchoidea</taxon>
        <taxon>Heteroderidae</taxon>
        <taxon>Heteroderinae</taxon>
        <taxon>Heterodera</taxon>
    </lineage>
</organism>
<reference evidence="2 3" key="1">
    <citation type="submission" date="2024-10" db="EMBL/GenBank/DDBJ databases">
        <authorList>
            <person name="Kim D."/>
        </authorList>
    </citation>
    <scope>NUCLEOTIDE SEQUENCE [LARGE SCALE GENOMIC DNA]</scope>
    <source>
        <strain evidence="2">Taebaek</strain>
    </source>
</reference>
<dbReference type="InterPro" id="IPR045126">
    <property type="entry name" value="TRAPPC10/Trs130"/>
</dbReference>
<proteinExistence type="predicted"/>
<dbReference type="PANTHER" id="PTHR13251:SF3">
    <property type="entry name" value="TRAFFICKING PROTEIN PARTICLE COMPLEX SUBUNIT 10"/>
    <property type="match status" value="1"/>
</dbReference>
<evidence type="ECO:0000313" key="3">
    <source>
        <dbReference type="Proteomes" id="UP001620645"/>
    </source>
</evidence>
<evidence type="ECO:0000313" key="2">
    <source>
        <dbReference type="EMBL" id="KAL3102276.1"/>
    </source>
</evidence>
<accession>A0ABD2KH80</accession>